<keyword evidence="5" id="KW-0479">Metal-binding</keyword>
<gene>
    <name evidence="9" type="ORF">AB205_0195150</name>
</gene>
<dbReference type="EMBL" id="KV923188">
    <property type="protein sequence ID" value="PIO40320.1"/>
    <property type="molecule type" value="Genomic_DNA"/>
</dbReference>
<evidence type="ECO:0000256" key="1">
    <source>
        <dbReference type="ARBA" id="ARBA00001968"/>
    </source>
</evidence>
<dbReference type="OrthoDB" id="2668416at2759"/>
<dbReference type="InterPro" id="IPR045249">
    <property type="entry name" value="HARBI1-like"/>
</dbReference>
<keyword evidence="6" id="KW-0378">Hydrolase</keyword>
<dbReference type="InterPro" id="IPR027806">
    <property type="entry name" value="HARBI1_dom"/>
</dbReference>
<evidence type="ECO:0000256" key="7">
    <source>
        <dbReference type="ARBA" id="ARBA00023242"/>
    </source>
</evidence>
<dbReference type="GO" id="GO:0005634">
    <property type="term" value="C:nucleus"/>
    <property type="evidence" value="ECO:0007669"/>
    <property type="project" value="UniProtKB-SubCell"/>
</dbReference>
<evidence type="ECO:0000259" key="8">
    <source>
        <dbReference type="Pfam" id="PF13359"/>
    </source>
</evidence>
<dbReference type="PANTHER" id="PTHR22930:SF284">
    <property type="entry name" value="DDE TNP4 DOMAIN-CONTAINING PROTEIN"/>
    <property type="match status" value="1"/>
</dbReference>
<dbReference type="Pfam" id="PF13359">
    <property type="entry name" value="DDE_Tnp_4"/>
    <property type="match status" value="1"/>
</dbReference>
<keyword evidence="4" id="KW-0540">Nuclease</keyword>
<name>A0A2G9SJI2_AQUCT</name>
<keyword evidence="10" id="KW-1185">Reference proteome</keyword>
<evidence type="ECO:0000256" key="2">
    <source>
        <dbReference type="ARBA" id="ARBA00004123"/>
    </source>
</evidence>
<evidence type="ECO:0000313" key="10">
    <source>
        <dbReference type="Proteomes" id="UP000228934"/>
    </source>
</evidence>
<dbReference type="GO" id="GO:0016787">
    <property type="term" value="F:hydrolase activity"/>
    <property type="evidence" value="ECO:0007669"/>
    <property type="project" value="UniProtKB-KW"/>
</dbReference>
<evidence type="ECO:0000256" key="3">
    <source>
        <dbReference type="ARBA" id="ARBA00006958"/>
    </source>
</evidence>
<dbReference type="Proteomes" id="UP000228934">
    <property type="component" value="Unassembled WGS sequence"/>
</dbReference>
<evidence type="ECO:0000256" key="4">
    <source>
        <dbReference type="ARBA" id="ARBA00022722"/>
    </source>
</evidence>
<keyword evidence="7" id="KW-0539">Nucleus</keyword>
<reference evidence="10" key="1">
    <citation type="journal article" date="2017" name="Nat. Commun.">
        <title>The North American bullfrog draft genome provides insight into hormonal regulation of long noncoding RNA.</title>
        <authorList>
            <person name="Hammond S.A."/>
            <person name="Warren R.L."/>
            <person name="Vandervalk B.P."/>
            <person name="Kucuk E."/>
            <person name="Khan H."/>
            <person name="Gibb E.A."/>
            <person name="Pandoh P."/>
            <person name="Kirk H."/>
            <person name="Zhao Y."/>
            <person name="Jones M."/>
            <person name="Mungall A.J."/>
            <person name="Coope R."/>
            <person name="Pleasance S."/>
            <person name="Moore R.A."/>
            <person name="Holt R.A."/>
            <person name="Round J.M."/>
            <person name="Ohora S."/>
            <person name="Walle B.V."/>
            <person name="Veldhoen N."/>
            <person name="Helbing C.C."/>
            <person name="Birol I."/>
        </authorList>
    </citation>
    <scope>NUCLEOTIDE SEQUENCE [LARGE SCALE GENOMIC DNA]</scope>
</reference>
<accession>A0A2G9SJI2</accession>
<organism evidence="9 10">
    <name type="scientific">Aquarana catesbeiana</name>
    <name type="common">American bullfrog</name>
    <name type="synonym">Rana catesbeiana</name>
    <dbReference type="NCBI Taxonomy" id="8400"/>
    <lineage>
        <taxon>Eukaryota</taxon>
        <taxon>Metazoa</taxon>
        <taxon>Chordata</taxon>
        <taxon>Craniata</taxon>
        <taxon>Vertebrata</taxon>
        <taxon>Euteleostomi</taxon>
        <taxon>Amphibia</taxon>
        <taxon>Batrachia</taxon>
        <taxon>Anura</taxon>
        <taxon>Neobatrachia</taxon>
        <taxon>Ranoidea</taxon>
        <taxon>Ranidae</taxon>
        <taxon>Aquarana</taxon>
    </lineage>
</organism>
<evidence type="ECO:0000313" key="9">
    <source>
        <dbReference type="EMBL" id="PIO40320.1"/>
    </source>
</evidence>
<protein>
    <recommendedName>
        <fullName evidence="8">DDE Tnp4 domain-containing protein</fullName>
    </recommendedName>
</protein>
<dbReference type="AlphaFoldDB" id="A0A2G9SJI2"/>
<sequence length="225" mass="25967">MRSVWSKNWLLNRDQFCHMPLLHELQEKNLNDFRNYLWMTDSCFQQLLSLLSPYIMKQDTCMRAAISEEQRLIATLRYLATARSLQDIKFTTVISPQALGVIITKTCSTIIQILQKDYIRFPSNTQQWAVQFANLWNFINCGGAIDGKHVSIVPPHNSGSYFFYYKGFCSLVLLAVLSANYEFLYVDVGMNGCHSDGGVMMHTKIYDRLQMASYVCHMLTTMLRA</sequence>
<comment type="subcellular location">
    <subcellularLocation>
        <location evidence="2">Nucleus</location>
    </subcellularLocation>
</comment>
<comment type="similarity">
    <text evidence="3">Belongs to the HARBI1 family.</text>
</comment>
<feature type="domain" description="DDE Tnp4" evidence="8">
    <location>
        <begin position="145"/>
        <end position="210"/>
    </location>
</feature>
<dbReference type="GO" id="GO:0046872">
    <property type="term" value="F:metal ion binding"/>
    <property type="evidence" value="ECO:0007669"/>
    <property type="project" value="UniProtKB-KW"/>
</dbReference>
<dbReference type="PANTHER" id="PTHR22930">
    <property type="match status" value="1"/>
</dbReference>
<dbReference type="GO" id="GO:0004518">
    <property type="term" value="F:nuclease activity"/>
    <property type="evidence" value="ECO:0007669"/>
    <property type="project" value="UniProtKB-KW"/>
</dbReference>
<evidence type="ECO:0000256" key="5">
    <source>
        <dbReference type="ARBA" id="ARBA00022723"/>
    </source>
</evidence>
<evidence type="ECO:0000256" key="6">
    <source>
        <dbReference type="ARBA" id="ARBA00022801"/>
    </source>
</evidence>
<proteinExistence type="inferred from homology"/>
<comment type="cofactor">
    <cofactor evidence="1">
        <name>a divalent metal cation</name>
        <dbReference type="ChEBI" id="CHEBI:60240"/>
    </cofactor>
</comment>